<organism evidence="1 2">
    <name type="scientific">Cannabis sativa</name>
    <name type="common">Hemp</name>
    <name type="synonym">Marijuana</name>
    <dbReference type="NCBI Taxonomy" id="3483"/>
    <lineage>
        <taxon>Eukaryota</taxon>
        <taxon>Viridiplantae</taxon>
        <taxon>Streptophyta</taxon>
        <taxon>Embryophyta</taxon>
        <taxon>Tracheophyta</taxon>
        <taxon>Spermatophyta</taxon>
        <taxon>Magnoliopsida</taxon>
        <taxon>eudicotyledons</taxon>
        <taxon>Gunneridae</taxon>
        <taxon>Pentapetalae</taxon>
        <taxon>rosids</taxon>
        <taxon>fabids</taxon>
        <taxon>Rosales</taxon>
        <taxon>Cannabaceae</taxon>
        <taxon>Cannabis</taxon>
    </lineage>
</organism>
<sequence length="303" mass="35325">MSTRSFKYKLGDTPSKLPCLILPGSGDKLPFLPSEFGKLRKILSLVYLMELLVQEKKILTLQVEEIDTQQEIRDEGTQEDLTYYQLARDRAKMTQKPNQKYNCNIWCEELAYALVTNLEIDNMEPKTYEEAVKGRNSKEWNNAMHEEMGSLKKNRSNGCHHYLSTWRTRKRYMTQLEGYLEKGKENHIYLAFAISTLSKYMSNPEKIHWLTMKWVFRYLARTTKIGLAYKQQKNNTAIEGYSDAGESEYISTIEAIKKAIWMKGLLEEIITEREDNPTDMGTKIVTISKFKHCRNLLGVDTGW</sequence>
<evidence type="ECO:0000313" key="1">
    <source>
        <dbReference type="EnsemblPlants" id="cds.evm.model.08.676"/>
    </source>
</evidence>
<dbReference type="AlphaFoldDB" id="A0A803QC08"/>
<reference evidence="1" key="2">
    <citation type="submission" date="2021-03" db="UniProtKB">
        <authorList>
            <consortium name="EnsemblPlants"/>
        </authorList>
    </citation>
    <scope>IDENTIFICATION</scope>
</reference>
<protein>
    <submittedName>
        <fullName evidence="1">Uncharacterized protein</fullName>
    </submittedName>
</protein>
<dbReference type="PANTHER" id="PTHR11439">
    <property type="entry name" value="GAG-POL-RELATED RETROTRANSPOSON"/>
    <property type="match status" value="1"/>
</dbReference>
<dbReference type="EnsemblPlants" id="evm.model.08.676">
    <property type="protein sequence ID" value="cds.evm.model.08.676"/>
    <property type="gene ID" value="evm.TU.08.676"/>
</dbReference>
<dbReference type="Proteomes" id="UP000596661">
    <property type="component" value="Chromosome 8"/>
</dbReference>
<accession>A0A803QC08</accession>
<evidence type="ECO:0000313" key="2">
    <source>
        <dbReference type="Proteomes" id="UP000596661"/>
    </source>
</evidence>
<reference evidence="1" key="1">
    <citation type="submission" date="2018-11" db="EMBL/GenBank/DDBJ databases">
        <authorList>
            <person name="Grassa J C."/>
        </authorList>
    </citation>
    <scope>NUCLEOTIDE SEQUENCE [LARGE SCALE GENOMIC DNA]</scope>
</reference>
<keyword evidence="2" id="KW-1185">Reference proteome</keyword>
<name>A0A803QC08_CANSA</name>
<dbReference type="Gramene" id="evm.model.08.676">
    <property type="protein sequence ID" value="cds.evm.model.08.676"/>
    <property type="gene ID" value="evm.TU.08.676"/>
</dbReference>
<dbReference type="EMBL" id="UZAU01000690">
    <property type="status" value="NOT_ANNOTATED_CDS"/>
    <property type="molecule type" value="Genomic_DNA"/>
</dbReference>
<proteinExistence type="predicted"/>